<evidence type="ECO:0000313" key="1">
    <source>
        <dbReference type="EMBL" id="TSB02176.1"/>
    </source>
</evidence>
<organism evidence="1 2">
    <name type="scientific">Sphingorhabdus contaminans</name>
    <dbReference type="NCBI Taxonomy" id="1343899"/>
    <lineage>
        <taxon>Bacteria</taxon>
        <taxon>Pseudomonadati</taxon>
        <taxon>Pseudomonadota</taxon>
        <taxon>Alphaproteobacteria</taxon>
        <taxon>Sphingomonadales</taxon>
        <taxon>Sphingomonadaceae</taxon>
        <taxon>Sphingorhabdus</taxon>
    </lineage>
</organism>
<keyword evidence="2" id="KW-1185">Reference proteome</keyword>
<proteinExistence type="predicted"/>
<comment type="caution">
    <text evidence="1">The sequence shown here is derived from an EMBL/GenBank/DDBJ whole genome shotgun (WGS) entry which is preliminary data.</text>
</comment>
<dbReference type="Proteomes" id="UP000320160">
    <property type="component" value="Unassembled WGS sequence"/>
</dbReference>
<accession>A0A553WBW3</accession>
<evidence type="ECO:0000313" key="2">
    <source>
        <dbReference type="Proteomes" id="UP000320160"/>
    </source>
</evidence>
<gene>
    <name evidence="1" type="ORF">FOM92_13735</name>
</gene>
<dbReference type="RefSeq" id="WP_143777394.1">
    <property type="nucleotide sequence ID" value="NZ_OZ260107.1"/>
</dbReference>
<reference evidence="1 2" key="1">
    <citation type="submission" date="2019-07" db="EMBL/GenBank/DDBJ databases">
        <authorList>
            <person name="Park M."/>
        </authorList>
    </citation>
    <scope>NUCLEOTIDE SEQUENCE [LARGE SCALE GENOMIC DNA]</scope>
    <source>
        <strain evidence="1 2">KCTC32445</strain>
    </source>
</reference>
<sequence>MAKRAVRKGAGVTEPAHHMGVVVGWTHQDLGTSIDLRLQSTVSQQALEQKKIDSHHFLMTRNQALLLAKFLLDATGQSLPQKQRPPLWRRLTRRFNK</sequence>
<name>A0A553WBW3_9SPHN</name>
<dbReference type="OrthoDB" id="7507855at2"/>
<dbReference type="AlphaFoldDB" id="A0A553WBW3"/>
<dbReference type="EMBL" id="VKKU01000002">
    <property type="protein sequence ID" value="TSB02176.1"/>
    <property type="molecule type" value="Genomic_DNA"/>
</dbReference>
<protein>
    <submittedName>
        <fullName evidence="1">Uncharacterized protein</fullName>
    </submittedName>
</protein>